<name>E0SNL3_IGNAA</name>
<gene>
    <name evidence="1" type="ordered locus">Igag_0994</name>
</gene>
<sequence>MGRNFIEMIKRFEKHVYGSILWRDICLYKHKFVAMVGICHG</sequence>
<dbReference type="KEGG" id="iag:Igag_0994"/>
<proteinExistence type="predicted"/>
<evidence type="ECO:0000313" key="2">
    <source>
        <dbReference type="Proteomes" id="UP000001304"/>
    </source>
</evidence>
<reference evidence="1 2" key="1">
    <citation type="journal article" date="2010" name="Stand. Genomic Sci.">
        <title>Complete genome sequence of Ignisphaera aggregans type strain (AQ1.S1).</title>
        <authorList>
            <person name="Goker M."/>
            <person name="Held B."/>
            <person name="Lapidus A."/>
            <person name="Nolan M."/>
            <person name="Spring S."/>
            <person name="Yasawong M."/>
            <person name="Lucas S."/>
            <person name="Glavina Del Rio T."/>
            <person name="Tice H."/>
            <person name="Cheng J.F."/>
            <person name="Goodwin L."/>
            <person name="Tapia R."/>
            <person name="Pitluck S."/>
            <person name="Liolios K."/>
            <person name="Ivanova N."/>
            <person name="Mavromatis K."/>
            <person name="Mikhailova N."/>
            <person name="Pati A."/>
            <person name="Chen A."/>
            <person name="Palaniappan K."/>
            <person name="Brambilla E."/>
            <person name="Land M."/>
            <person name="Hauser L."/>
            <person name="Chang Y.J."/>
            <person name="Jeffries C.D."/>
            <person name="Brettin T."/>
            <person name="Detter J.C."/>
            <person name="Han C."/>
            <person name="Rohde M."/>
            <person name="Sikorski J."/>
            <person name="Woyke T."/>
            <person name="Bristow J."/>
            <person name="Eisen J.A."/>
            <person name="Markowitz V."/>
            <person name="Hugenholtz P."/>
            <person name="Kyrpides N.C."/>
            <person name="Klenk H.P."/>
        </authorList>
    </citation>
    <scope>NUCLEOTIDE SEQUENCE [LARGE SCALE GENOMIC DNA]</scope>
    <source>
        <strain evidence="2">DSM 17230 / JCM 13409 / AQ1.S1</strain>
    </source>
</reference>
<keyword evidence="2" id="KW-1185">Reference proteome</keyword>
<dbReference type="Proteomes" id="UP000001304">
    <property type="component" value="Chromosome"/>
</dbReference>
<dbReference type="AlphaFoldDB" id="E0SNL3"/>
<dbReference type="BioCyc" id="IAGG583356:GHAH-977-MONOMER"/>
<organism evidence="1 2">
    <name type="scientific">Ignisphaera aggregans (strain DSM 17230 / JCM 13409 / AQ1.S1)</name>
    <dbReference type="NCBI Taxonomy" id="583356"/>
    <lineage>
        <taxon>Archaea</taxon>
        <taxon>Thermoproteota</taxon>
        <taxon>Thermoprotei</taxon>
        <taxon>Desulfurococcales</taxon>
        <taxon>Desulfurococcaceae</taxon>
        <taxon>Ignisphaera</taxon>
    </lineage>
</organism>
<accession>E0SNL3</accession>
<evidence type="ECO:0000313" key="1">
    <source>
        <dbReference type="EMBL" id="ADM27809.1"/>
    </source>
</evidence>
<protein>
    <submittedName>
        <fullName evidence="1">Uncharacterized protein</fullName>
    </submittedName>
</protein>
<dbReference type="HOGENOM" id="CLU_3263750_0_0_2"/>
<dbReference type="STRING" id="583356.Igag_0994"/>
<dbReference type="EMBL" id="CP002098">
    <property type="protein sequence ID" value="ADM27809.1"/>
    <property type="molecule type" value="Genomic_DNA"/>
</dbReference>